<gene>
    <name evidence="1" type="ORF">FBUS_02335</name>
</gene>
<accession>A0A8E0RQT0</accession>
<dbReference type="AlphaFoldDB" id="A0A8E0RQT0"/>
<organism evidence="1 2">
    <name type="scientific">Fasciolopsis buskii</name>
    <dbReference type="NCBI Taxonomy" id="27845"/>
    <lineage>
        <taxon>Eukaryota</taxon>
        <taxon>Metazoa</taxon>
        <taxon>Spiralia</taxon>
        <taxon>Lophotrochozoa</taxon>
        <taxon>Platyhelminthes</taxon>
        <taxon>Trematoda</taxon>
        <taxon>Digenea</taxon>
        <taxon>Plagiorchiida</taxon>
        <taxon>Echinostomata</taxon>
        <taxon>Echinostomatoidea</taxon>
        <taxon>Fasciolidae</taxon>
        <taxon>Fasciolopsis</taxon>
    </lineage>
</organism>
<dbReference type="OrthoDB" id="10424714at2759"/>
<name>A0A8E0RQT0_9TREM</name>
<comment type="caution">
    <text evidence="1">The sequence shown here is derived from an EMBL/GenBank/DDBJ whole genome shotgun (WGS) entry which is preliminary data.</text>
</comment>
<dbReference type="EMBL" id="LUCM01008798">
    <property type="protein sequence ID" value="KAA0187895.1"/>
    <property type="molecule type" value="Genomic_DNA"/>
</dbReference>
<protein>
    <submittedName>
        <fullName evidence="1">Uncharacterized protein</fullName>
    </submittedName>
</protein>
<reference evidence="1" key="1">
    <citation type="submission" date="2019-05" db="EMBL/GenBank/DDBJ databases">
        <title>Annotation for the trematode Fasciolopsis buski.</title>
        <authorList>
            <person name="Choi Y.-J."/>
        </authorList>
    </citation>
    <scope>NUCLEOTIDE SEQUENCE</scope>
    <source>
        <strain evidence="1">HT</strain>
        <tissue evidence="1">Whole worm</tissue>
    </source>
</reference>
<sequence length="204" mass="23508">MKNIETQIEKVQTHRTTLDYVITQFQRSSSPQCQTLQEALVHLKAMLQTCHWRLERPKRYQMSLILTDVDRQAPVTKQVMLFNEINILCSQIIKMATDLKAIYHRYHSHQILIDEFLGDPIATSPSSLTHIVGNATTATEDSKCLVDIIGDLDRDTMDQCITELQSRKTNDNNARRIGAETDRLLQETRKVFYELVQGCEKCLV</sequence>
<dbReference type="Proteomes" id="UP000728185">
    <property type="component" value="Unassembled WGS sequence"/>
</dbReference>
<evidence type="ECO:0000313" key="2">
    <source>
        <dbReference type="Proteomes" id="UP000728185"/>
    </source>
</evidence>
<proteinExistence type="predicted"/>
<keyword evidence="2" id="KW-1185">Reference proteome</keyword>
<evidence type="ECO:0000313" key="1">
    <source>
        <dbReference type="EMBL" id="KAA0187895.1"/>
    </source>
</evidence>